<evidence type="ECO:0000313" key="1">
    <source>
        <dbReference type="EMBL" id="JAP14396.1"/>
    </source>
</evidence>
<sequence length="101" mass="11482">MLKLARGMFDTKLPPGVKMLQPFSEESSVKKIAVEAFPEELFSILRTLQILRGLSVGLGISHSCAEQWRPIAEEALYNAGRLTDIDMKRSRRHRTRRKSGK</sequence>
<proteinExistence type="predicted"/>
<dbReference type="AlphaFoldDB" id="A0A0V0H1Y5"/>
<protein>
    <submittedName>
        <fullName evidence="1">Putative ovule protein</fullName>
    </submittedName>
</protein>
<organism evidence="1">
    <name type="scientific">Solanum chacoense</name>
    <name type="common">Chaco potato</name>
    <dbReference type="NCBI Taxonomy" id="4108"/>
    <lineage>
        <taxon>Eukaryota</taxon>
        <taxon>Viridiplantae</taxon>
        <taxon>Streptophyta</taxon>
        <taxon>Embryophyta</taxon>
        <taxon>Tracheophyta</taxon>
        <taxon>Spermatophyta</taxon>
        <taxon>Magnoliopsida</taxon>
        <taxon>eudicotyledons</taxon>
        <taxon>Gunneridae</taxon>
        <taxon>Pentapetalae</taxon>
        <taxon>asterids</taxon>
        <taxon>lamiids</taxon>
        <taxon>Solanales</taxon>
        <taxon>Solanaceae</taxon>
        <taxon>Solanoideae</taxon>
        <taxon>Solaneae</taxon>
        <taxon>Solanum</taxon>
    </lineage>
</organism>
<name>A0A0V0H1Y5_SOLCH</name>
<accession>A0A0V0H1Y5</accession>
<reference evidence="1" key="1">
    <citation type="submission" date="2015-12" db="EMBL/GenBank/DDBJ databases">
        <title>Gene expression during late stages of embryo sac development: a critical building block for successful pollen-pistil interactions.</title>
        <authorList>
            <person name="Liu Y."/>
            <person name="Joly V."/>
            <person name="Sabar M."/>
            <person name="Matton D.P."/>
        </authorList>
    </citation>
    <scope>NUCLEOTIDE SEQUENCE</scope>
</reference>
<dbReference type="EMBL" id="GEDG01026629">
    <property type="protein sequence ID" value="JAP14396.1"/>
    <property type="molecule type" value="Transcribed_RNA"/>
</dbReference>